<proteinExistence type="predicted"/>
<reference evidence="2 3" key="1">
    <citation type="journal article" date="2021" name="Elife">
        <title>Chloroplast acquisition without the gene transfer in kleptoplastic sea slugs, Plakobranchus ocellatus.</title>
        <authorList>
            <person name="Maeda T."/>
            <person name="Takahashi S."/>
            <person name="Yoshida T."/>
            <person name="Shimamura S."/>
            <person name="Takaki Y."/>
            <person name="Nagai Y."/>
            <person name="Toyoda A."/>
            <person name="Suzuki Y."/>
            <person name="Arimoto A."/>
            <person name="Ishii H."/>
            <person name="Satoh N."/>
            <person name="Nishiyama T."/>
            <person name="Hasebe M."/>
            <person name="Maruyama T."/>
            <person name="Minagawa J."/>
            <person name="Obokata J."/>
            <person name="Shigenobu S."/>
        </authorList>
    </citation>
    <scope>NUCLEOTIDE SEQUENCE [LARGE SCALE GENOMIC DNA]</scope>
</reference>
<keyword evidence="3" id="KW-1185">Reference proteome</keyword>
<organism evidence="2 3">
    <name type="scientific">Elysia marginata</name>
    <dbReference type="NCBI Taxonomy" id="1093978"/>
    <lineage>
        <taxon>Eukaryota</taxon>
        <taxon>Metazoa</taxon>
        <taxon>Spiralia</taxon>
        <taxon>Lophotrochozoa</taxon>
        <taxon>Mollusca</taxon>
        <taxon>Gastropoda</taxon>
        <taxon>Heterobranchia</taxon>
        <taxon>Euthyneura</taxon>
        <taxon>Panpulmonata</taxon>
        <taxon>Sacoglossa</taxon>
        <taxon>Placobranchoidea</taxon>
        <taxon>Plakobranchidae</taxon>
        <taxon>Elysia</taxon>
    </lineage>
</organism>
<dbReference type="AlphaFoldDB" id="A0AAV4GNQ6"/>
<feature type="region of interest" description="Disordered" evidence="1">
    <location>
        <begin position="61"/>
        <end position="102"/>
    </location>
</feature>
<sequence length="102" mass="11126">MIKLTLNSSEFFQILFNLPVSVPCPKSFKTNRHRPRKWLQKGGGSWVVVVVVSDRTSGAECQPCVSSGKPGQLQELGQQATPARHWAGRARPGTADQTHTAA</sequence>
<dbReference type="Proteomes" id="UP000762676">
    <property type="component" value="Unassembled WGS sequence"/>
</dbReference>
<evidence type="ECO:0000256" key="1">
    <source>
        <dbReference type="SAM" id="MobiDB-lite"/>
    </source>
</evidence>
<evidence type="ECO:0000313" key="3">
    <source>
        <dbReference type="Proteomes" id="UP000762676"/>
    </source>
</evidence>
<protein>
    <submittedName>
        <fullName evidence="2">Uncharacterized protein</fullName>
    </submittedName>
</protein>
<comment type="caution">
    <text evidence="2">The sequence shown here is derived from an EMBL/GenBank/DDBJ whole genome shotgun (WGS) entry which is preliminary data.</text>
</comment>
<accession>A0AAV4GNQ6</accession>
<name>A0AAV4GNQ6_9GAST</name>
<evidence type="ECO:0000313" key="2">
    <source>
        <dbReference type="EMBL" id="GFR87154.1"/>
    </source>
</evidence>
<gene>
    <name evidence="2" type="ORF">ElyMa_000739300</name>
</gene>
<dbReference type="EMBL" id="BMAT01001502">
    <property type="protein sequence ID" value="GFR87154.1"/>
    <property type="molecule type" value="Genomic_DNA"/>
</dbReference>